<dbReference type="EMBL" id="BARS01017426">
    <property type="protein sequence ID" value="GAF97668.1"/>
    <property type="molecule type" value="Genomic_DNA"/>
</dbReference>
<evidence type="ECO:0000313" key="1">
    <source>
        <dbReference type="EMBL" id="GAF97668.1"/>
    </source>
</evidence>
<sequence>TIRAVNAALLDDLGETVFAILRNLVVGSPVGNPSLWQNPASAPPGYVGGHFRRNWIVSIGGFNETEVEGVDNVGAATLAAGKATIEAWEKARRINTNIIIQNNVPYANRLALGWSRQASAGWVDKQIDAALPEPGGTKVVR</sequence>
<name>X0TVR0_9ZZZZ</name>
<protein>
    <submittedName>
        <fullName evidence="1">Uncharacterized protein</fullName>
    </submittedName>
</protein>
<accession>X0TVR0</accession>
<comment type="caution">
    <text evidence="1">The sequence shown here is derived from an EMBL/GenBank/DDBJ whole genome shotgun (WGS) entry which is preliminary data.</text>
</comment>
<feature type="non-terminal residue" evidence="1">
    <location>
        <position position="1"/>
    </location>
</feature>
<reference evidence="1" key="1">
    <citation type="journal article" date="2014" name="Front. Microbiol.">
        <title>High frequency of phylogenetically diverse reductive dehalogenase-homologous genes in deep subseafloor sedimentary metagenomes.</title>
        <authorList>
            <person name="Kawai M."/>
            <person name="Futagami T."/>
            <person name="Toyoda A."/>
            <person name="Takaki Y."/>
            <person name="Nishi S."/>
            <person name="Hori S."/>
            <person name="Arai W."/>
            <person name="Tsubouchi T."/>
            <person name="Morono Y."/>
            <person name="Uchiyama I."/>
            <person name="Ito T."/>
            <person name="Fujiyama A."/>
            <person name="Inagaki F."/>
            <person name="Takami H."/>
        </authorList>
    </citation>
    <scope>NUCLEOTIDE SEQUENCE</scope>
    <source>
        <strain evidence="1">Expedition CK06-06</strain>
    </source>
</reference>
<organism evidence="1">
    <name type="scientific">marine sediment metagenome</name>
    <dbReference type="NCBI Taxonomy" id="412755"/>
    <lineage>
        <taxon>unclassified sequences</taxon>
        <taxon>metagenomes</taxon>
        <taxon>ecological metagenomes</taxon>
    </lineage>
</organism>
<proteinExistence type="predicted"/>
<gene>
    <name evidence="1" type="ORF">S01H1_28502</name>
</gene>
<dbReference type="AlphaFoldDB" id="X0TVR0"/>